<evidence type="ECO:0000256" key="1">
    <source>
        <dbReference type="ARBA" id="ARBA00022857"/>
    </source>
</evidence>
<dbReference type="InterPro" id="IPR002347">
    <property type="entry name" value="SDR_fam"/>
</dbReference>
<dbReference type="PANTHER" id="PTHR43086:SF2">
    <property type="entry name" value="HYDROXYSTEROID DEHYDROGENASE-LIKE PROTEIN 1"/>
    <property type="match status" value="1"/>
</dbReference>
<dbReference type="Pfam" id="PF00106">
    <property type="entry name" value="adh_short"/>
    <property type="match status" value="1"/>
</dbReference>
<proteinExistence type="predicted"/>
<gene>
    <name evidence="4" type="ORF">OIU84_024082</name>
</gene>
<dbReference type="AlphaFoldDB" id="A0AAD6KGF4"/>
<dbReference type="Gene3D" id="3.40.50.720">
    <property type="entry name" value="NAD(P)-binding Rossmann-like Domain"/>
    <property type="match status" value="1"/>
</dbReference>
<protein>
    <submittedName>
        <fullName evidence="4">Uncharacterized protein</fullName>
    </submittedName>
</protein>
<name>A0AAD6KGF4_9ROSI</name>
<keyword evidence="2" id="KW-0560">Oxidoreductase</keyword>
<dbReference type="Proteomes" id="UP001162972">
    <property type="component" value="Chromosome 16"/>
</dbReference>
<organism evidence="4 5">
    <name type="scientific">Salix udensis</name>
    <dbReference type="NCBI Taxonomy" id="889485"/>
    <lineage>
        <taxon>Eukaryota</taxon>
        <taxon>Viridiplantae</taxon>
        <taxon>Streptophyta</taxon>
        <taxon>Embryophyta</taxon>
        <taxon>Tracheophyta</taxon>
        <taxon>Spermatophyta</taxon>
        <taxon>Magnoliopsida</taxon>
        <taxon>eudicotyledons</taxon>
        <taxon>Gunneridae</taxon>
        <taxon>Pentapetalae</taxon>
        <taxon>rosids</taxon>
        <taxon>fabids</taxon>
        <taxon>Malpighiales</taxon>
        <taxon>Salicaceae</taxon>
        <taxon>Saliceae</taxon>
        <taxon>Salix</taxon>
    </lineage>
</organism>
<keyword evidence="3" id="KW-1133">Transmembrane helix</keyword>
<evidence type="ECO:0000313" key="5">
    <source>
        <dbReference type="Proteomes" id="UP001162972"/>
    </source>
</evidence>
<dbReference type="GO" id="GO:0005783">
    <property type="term" value="C:endoplasmic reticulum"/>
    <property type="evidence" value="ECO:0007669"/>
    <property type="project" value="TreeGrafter"/>
</dbReference>
<sequence>MREVKKALSFILSVEFWRMGIFWTLSLAMSYFQLFWQRVCTKKPNAYPRCPPRRIGTKKPICVITGATSGIGAAAAYDLSKEGFYVVLVGRSSQLLSKMIEWIHKQNKDALCRSF</sequence>
<dbReference type="EMBL" id="JAPFFJ010000006">
    <property type="protein sequence ID" value="KAJ6423080.1"/>
    <property type="molecule type" value="Genomic_DNA"/>
</dbReference>
<evidence type="ECO:0000313" key="4">
    <source>
        <dbReference type="EMBL" id="KAJ6423080.1"/>
    </source>
</evidence>
<keyword evidence="3" id="KW-0812">Transmembrane</keyword>
<feature type="transmembrane region" description="Helical" evidence="3">
    <location>
        <begin position="16"/>
        <end position="36"/>
    </location>
</feature>
<dbReference type="PANTHER" id="PTHR43086">
    <property type="entry name" value="VERY-LONG-CHAIN 3-OXOOACYL-COA REDUCTASE"/>
    <property type="match status" value="1"/>
</dbReference>
<accession>A0AAD6KGF4</accession>
<keyword evidence="3" id="KW-0472">Membrane</keyword>
<keyword evidence="5" id="KW-1185">Reference proteome</keyword>
<comment type="caution">
    <text evidence="4">The sequence shown here is derived from an EMBL/GenBank/DDBJ whole genome shotgun (WGS) entry which is preliminary data.</text>
</comment>
<dbReference type="GO" id="GO:0030497">
    <property type="term" value="P:fatty acid elongation"/>
    <property type="evidence" value="ECO:0007669"/>
    <property type="project" value="TreeGrafter"/>
</dbReference>
<dbReference type="GO" id="GO:0016491">
    <property type="term" value="F:oxidoreductase activity"/>
    <property type="evidence" value="ECO:0007669"/>
    <property type="project" value="UniProtKB-KW"/>
</dbReference>
<dbReference type="InterPro" id="IPR036291">
    <property type="entry name" value="NAD(P)-bd_dom_sf"/>
</dbReference>
<evidence type="ECO:0000256" key="2">
    <source>
        <dbReference type="ARBA" id="ARBA00023002"/>
    </source>
</evidence>
<keyword evidence="1" id="KW-0521">NADP</keyword>
<evidence type="ECO:0000256" key="3">
    <source>
        <dbReference type="SAM" id="Phobius"/>
    </source>
</evidence>
<reference evidence="4 5" key="1">
    <citation type="journal article" date="2023" name="Int. J. Mol. Sci.">
        <title>De Novo Assembly and Annotation of 11 Diverse Shrub Willow (Salix) Genomes Reveals Novel Gene Organization in Sex-Linked Regions.</title>
        <authorList>
            <person name="Hyden B."/>
            <person name="Feng K."/>
            <person name="Yates T.B."/>
            <person name="Jawdy S."/>
            <person name="Cereghino C."/>
            <person name="Smart L.B."/>
            <person name="Muchero W."/>
        </authorList>
    </citation>
    <scope>NUCLEOTIDE SEQUENCE [LARGE SCALE GENOMIC DNA]</scope>
    <source>
        <tissue evidence="4">Shoot tip</tissue>
    </source>
</reference>
<dbReference type="SUPFAM" id="SSF51735">
    <property type="entry name" value="NAD(P)-binding Rossmann-fold domains"/>
    <property type="match status" value="1"/>
</dbReference>